<keyword evidence="2" id="KW-1003">Cell membrane</keyword>
<feature type="domain" description="ComEC/Rec2-related protein" evidence="7">
    <location>
        <begin position="141"/>
        <end position="401"/>
    </location>
</feature>
<feature type="transmembrane region" description="Helical" evidence="6">
    <location>
        <begin position="352"/>
        <end position="372"/>
    </location>
</feature>
<evidence type="ECO:0000256" key="6">
    <source>
        <dbReference type="SAM" id="Phobius"/>
    </source>
</evidence>
<name>A0A7T7XKM2_9SPIR</name>
<evidence type="ECO:0000256" key="5">
    <source>
        <dbReference type="ARBA" id="ARBA00023136"/>
    </source>
</evidence>
<feature type="transmembrane region" description="Helical" evidence="6">
    <location>
        <begin position="190"/>
        <end position="207"/>
    </location>
</feature>
<reference evidence="8" key="1">
    <citation type="submission" date="2021-01" db="EMBL/GenBank/DDBJ databases">
        <title>Description of Breznakiella homolactica.</title>
        <authorList>
            <person name="Song Y."/>
            <person name="Brune A."/>
        </authorList>
    </citation>
    <scope>NUCLEOTIDE SEQUENCE</scope>
    <source>
        <strain evidence="8">RmG30</strain>
    </source>
</reference>
<accession>A0A7T7XKM2</accession>
<evidence type="ECO:0000256" key="1">
    <source>
        <dbReference type="ARBA" id="ARBA00004651"/>
    </source>
</evidence>
<gene>
    <name evidence="8" type="ORF">JFL75_13925</name>
</gene>
<dbReference type="Pfam" id="PF03772">
    <property type="entry name" value="Competence"/>
    <property type="match status" value="1"/>
</dbReference>
<feature type="transmembrane region" description="Helical" evidence="6">
    <location>
        <begin position="293"/>
        <end position="313"/>
    </location>
</feature>
<feature type="transmembrane region" description="Helical" evidence="6">
    <location>
        <begin position="165"/>
        <end position="184"/>
    </location>
</feature>
<evidence type="ECO:0000256" key="4">
    <source>
        <dbReference type="ARBA" id="ARBA00022989"/>
    </source>
</evidence>
<dbReference type="PANTHER" id="PTHR30619:SF1">
    <property type="entry name" value="RECOMBINATION PROTEIN 2"/>
    <property type="match status" value="1"/>
</dbReference>
<feature type="transmembrane region" description="Helical" evidence="6">
    <location>
        <begin position="261"/>
        <end position="281"/>
    </location>
</feature>
<dbReference type="InterPro" id="IPR004477">
    <property type="entry name" value="ComEC_N"/>
</dbReference>
<evidence type="ECO:0000259" key="7">
    <source>
        <dbReference type="Pfam" id="PF03772"/>
    </source>
</evidence>
<organism evidence="8 9">
    <name type="scientific">Breznakiella homolactica</name>
    <dbReference type="NCBI Taxonomy" id="2798577"/>
    <lineage>
        <taxon>Bacteria</taxon>
        <taxon>Pseudomonadati</taxon>
        <taxon>Spirochaetota</taxon>
        <taxon>Spirochaetia</taxon>
        <taxon>Spirochaetales</taxon>
        <taxon>Breznakiellaceae</taxon>
        <taxon>Breznakiella</taxon>
    </lineage>
</organism>
<evidence type="ECO:0000256" key="3">
    <source>
        <dbReference type="ARBA" id="ARBA00022692"/>
    </source>
</evidence>
<feature type="transmembrane region" description="Helical" evidence="6">
    <location>
        <begin position="384"/>
        <end position="401"/>
    </location>
</feature>
<dbReference type="InterPro" id="IPR052159">
    <property type="entry name" value="Competence_DNA_uptake"/>
</dbReference>
<evidence type="ECO:0000256" key="2">
    <source>
        <dbReference type="ARBA" id="ARBA00022475"/>
    </source>
</evidence>
<evidence type="ECO:0000313" key="8">
    <source>
        <dbReference type="EMBL" id="QQO08035.1"/>
    </source>
</evidence>
<evidence type="ECO:0000313" key="9">
    <source>
        <dbReference type="Proteomes" id="UP000595917"/>
    </source>
</evidence>
<proteinExistence type="predicted"/>
<sequence length="414" mass="44139">MTARSLAAAKFYPGIPIQTISGISGLLLDDPRTFLNRSGTARLDVTGVSASGGIRAVPSGTVTVFFPEHSMPQLKEFGKNSRIYAEGRFFGADQKGIQRFEARTVYITDRPATVYRIRNTVRIEILERFSPYPWGSLAAALLLGVRDDLDRTIQNNYRDAGVSHVLALSGMHLAVISGLIAFLLSKPLGLKRAGITGAVLIGAYIFLVGPQPSLLRAAIMYFIGTAALLTGVSKESLPVLSAAFLIQLALQPAQGDEVSFILSYLALAGILVISPAFLSLCRGRIPEFLSQPLAASVGAFIATCPVVCAFFGVLRPAGIAAGLVIVPLSTVFMVGALVWLAVSFLIPPAGPVLGIILSVLYDCLGWVVSFAARFPGWEPPGLTAGIGLTLGSVLFIAAAYFQNYRSRMRFVPFN</sequence>
<dbReference type="PANTHER" id="PTHR30619">
    <property type="entry name" value="DNA INTERNALIZATION/COMPETENCE PROTEIN COMEC/REC2"/>
    <property type="match status" value="1"/>
</dbReference>
<dbReference type="RefSeq" id="WP_215625341.1">
    <property type="nucleotide sequence ID" value="NZ_CP067089.2"/>
</dbReference>
<dbReference type="NCBIfam" id="TIGR00360">
    <property type="entry name" value="ComEC_N-term"/>
    <property type="match status" value="1"/>
</dbReference>
<dbReference type="AlphaFoldDB" id="A0A7T7XKM2"/>
<keyword evidence="4 6" id="KW-1133">Transmembrane helix</keyword>
<keyword evidence="9" id="KW-1185">Reference proteome</keyword>
<protein>
    <submittedName>
        <fullName evidence="8">ComEC/Rec2 family competence protein</fullName>
    </submittedName>
</protein>
<keyword evidence="3 6" id="KW-0812">Transmembrane</keyword>
<keyword evidence="5 6" id="KW-0472">Membrane</keyword>
<dbReference type="EMBL" id="CP067089">
    <property type="protein sequence ID" value="QQO08035.1"/>
    <property type="molecule type" value="Genomic_DNA"/>
</dbReference>
<dbReference type="GO" id="GO:0005886">
    <property type="term" value="C:plasma membrane"/>
    <property type="evidence" value="ECO:0007669"/>
    <property type="project" value="UniProtKB-SubCell"/>
</dbReference>
<feature type="transmembrane region" description="Helical" evidence="6">
    <location>
        <begin position="319"/>
        <end position="345"/>
    </location>
</feature>
<dbReference type="Proteomes" id="UP000595917">
    <property type="component" value="Chromosome"/>
</dbReference>
<dbReference type="KEGG" id="bhc:JFL75_13925"/>
<comment type="subcellular location">
    <subcellularLocation>
        <location evidence="1">Cell membrane</location>
        <topology evidence="1">Multi-pass membrane protein</topology>
    </subcellularLocation>
</comment>